<organism evidence="2 3">
    <name type="scientific">Alkalicoccus halolimnae</name>
    <dbReference type="NCBI Taxonomy" id="1667239"/>
    <lineage>
        <taxon>Bacteria</taxon>
        <taxon>Bacillati</taxon>
        <taxon>Bacillota</taxon>
        <taxon>Bacilli</taxon>
        <taxon>Bacillales</taxon>
        <taxon>Bacillaceae</taxon>
        <taxon>Alkalicoccus</taxon>
    </lineage>
</organism>
<protein>
    <submittedName>
        <fullName evidence="2">DUF624 domain-containing protein</fullName>
    </submittedName>
</protein>
<keyword evidence="1" id="KW-0472">Membrane</keyword>
<evidence type="ECO:0000313" key="2">
    <source>
        <dbReference type="EMBL" id="WWD80541.1"/>
    </source>
</evidence>
<name>A0A5C7FCY0_9BACI</name>
<dbReference type="AlphaFoldDB" id="A0A5C7FCY0"/>
<feature type="transmembrane region" description="Helical" evidence="1">
    <location>
        <begin position="105"/>
        <end position="132"/>
    </location>
</feature>
<dbReference type="OrthoDB" id="2182676at2"/>
<dbReference type="Pfam" id="PF04854">
    <property type="entry name" value="DUF624"/>
    <property type="match status" value="1"/>
</dbReference>
<sequence length="214" mass="24032">MFIQWMSNPVYTACDRLVKLTYLNFLWVIFTLAGGVVAGVFPATAALFHMLRRLVRGETLNDVLQHYALFYKEEFIRSNKYGLFFWAGALLLTVNLLLLTQFSGLLLIGIMSGMIFTIFLFLTTLAFFFPVYASMPDLGFKNTVKLAFFLPFSRTSVFLLAFGGSAVLAAAFFVFPVLLTFWGASAFAFLYMKAVDMKLSPKRSIQPTSAYGIS</sequence>
<dbReference type="InterPro" id="IPR006938">
    <property type="entry name" value="DUF624"/>
</dbReference>
<feature type="transmembrane region" description="Helical" evidence="1">
    <location>
        <begin position="168"/>
        <end position="192"/>
    </location>
</feature>
<keyword evidence="3" id="KW-1185">Reference proteome</keyword>
<accession>A0A5C7FCY0</accession>
<dbReference type="Proteomes" id="UP000321816">
    <property type="component" value="Chromosome"/>
</dbReference>
<reference evidence="2 3" key="1">
    <citation type="submission" date="2024-01" db="EMBL/GenBank/DDBJ databases">
        <title>Complete Genome Sequence of Alkalicoccus halolimnae BZ-SZ-XJ29T, a Moderately Halophilic Bacterium Isolated from a Salt Lake.</title>
        <authorList>
            <person name="Zhao B."/>
        </authorList>
    </citation>
    <scope>NUCLEOTIDE SEQUENCE [LARGE SCALE GENOMIC DNA]</scope>
    <source>
        <strain evidence="2 3">BZ-SZ-XJ29</strain>
    </source>
</reference>
<keyword evidence="1" id="KW-1133">Transmembrane helix</keyword>
<proteinExistence type="predicted"/>
<dbReference type="EMBL" id="CP144914">
    <property type="protein sequence ID" value="WWD80541.1"/>
    <property type="molecule type" value="Genomic_DNA"/>
</dbReference>
<dbReference type="KEGG" id="ahal:FTX54_002960"/>
<dbReference type="RefSeq" id="WP_147804911.1">
    <property type="nucleotide sequence ID" value="NZ_CP144914.1"/>
</dbReference>
<feature type="transmembrane region" description="Helical" evidence="1">
    <location>
        <begin position="81"/>
        <end position="99"/>
    </location>
</feature>
<evidence type="ECO:0000313" key="3">
    <source>
        <dbReference type="Proteomes" id="UP000321816"/>
    </source>
</evidence>
<keyword evidence="1" id="KW-0812">Transmembrane</keyword>
<gene>
    <name evidence="2" type="ORF">FTX54_002960</name>
</gene>
<evidence type="ECO:0000256" key="1">
    <source>
        <dbReference type="SAM" id="Phobius"/>
    </source>
</evidence>
<feature type="transmembrane region" description="Helical" evidence="1">
    <location>
        <begin position="25"/>
        <end position="48"/>
    </location>
</feature>